<evidence type="ECO:0000256" key="1">
    <source>
        <dbReference type="SAM" id="SignalP"/>
    </source>
</evidence>
<dbReference type="Proteomes" id="UP000093111">
    <property type="component" value="Unassembled WGS sequence"/>
</dbReference>
<sequence>MRWISKPLLVSAMLLTGAGFAHAGMMATTATDLTIYSGPGADYPSIGVATRGSAAALDGCLDGDSWCRIDVNGLRGWVYARELTVDYNGAPVVVQERRMDLGVPVVSYERTGSVAGPADPAPGDELLGTVDGSGAIEPPPEVLTYIDRTPMDAVPYDGEVVVGATLPDDVVISEVPDYQYSYVRINDRPMLVDPQSRRIVYVYK</sequence>
<dbReference type="Pfam" id="PF08239">
    <property type="entry name" value="SH3_3"/>
    <property type="match status" value="1"/>
</dbReference>
<dbReference type="Gene3D" id="2.30.30.40">
    <property type="entry name" value="SH3 Domains"/>
    <property type="match status" value="1"/>
</dbReference>
<evidence type="ECO:0000313" key="3">
    <source>
        <dbReference type="EMBL" id="OBZ93907.1"/>
    </source>
</evidence>
<reference evidence="3 4" key="1">
    <citation type="journal article" date="2016" name="Syst. Appl. Microbiol.">
        <title>Pararhizobium polonicum sp. nov. isolated from tumors on stone fruit rootstocks.</title>
        <authorList>
            <person name="Pulawska J."/>
            <person name="Kuzmanovic N."/>
            <person name="Willems A."/>
            <person name="Pothier J.F."/>
        </authorList>
    </citation>
    <scope>NUCLEOTIDE SEQUENCE [LARGE SCALE GENOMIC DNA]</scope>
    <source>
        <strain evidence="3 4">F5.1</strain>
    </source>
</reference>
<dbReference type="Pfam" id="PF06823">
    <property type="entry name" value="DUF1236"/>
    <property type="match status" value="1"/>
</dbReference>
<dbReference type="STRING" id="1612624.ADU59_19645"/>
<feature type="domain" description="SH3b" evidence="2">
    <location>
        <begin position="32"/>
        <end position="83"/>
    </location>
</feature>
<dbReference type="AlphaFoldDB" id="A0A1C7NY28"/>
<organism evidence="3 4">
    <name type="scientific">Pararhizobium polonicum</name>
    <dbReference type="NCBI Taxonomy" id="1612624"/>
    <lineage>
        <taxon>Bacteria</taxon>
        <taxon>Pseudomonadati</taxon>
        <taxon>Pseudomonadota</taxon>
        <taxon>Alphaproteobacteria</taxon>
        <taxon>Hyphomicrobiales</taxon>
        <taxon>Rhizobiaceae</taxon>
        <taxon>Rhizobium/Agrobacterium group</taxon>
        <taxon>Pararhizobium</taxon>
    </lineage>
</organism>
<dbReference type="OrthoDB" id="102964at2"/>
<proteinExistence type="predicted"/>
<dbReference type="PATRIC" id="fig|1612624.7.peg.5901"/>
<dbReference type="RefSeq" id="WP_068955840.1">
    <property type="nucleotide sequence ID" value="NZ_LGLV01000012.1"/>
</dbReference>
<name>A0A1C7NY28_9HYPH</name>
<evidence type="ECO:0000313" key="4">
    <source>
        <dbReference type="Proteomes" id="UP000093111"/>
    </source>
</evidence>
<comment type="caution">
    <text evidence="3">The sequence shown here is derived from an EMBL/GenBank/DDBJ whole genome shotgun (WGS) entry which is preliminary data.</text>
</comment>
<accession>A0A1C7NY28</accession>
<dbReference type="InterPro" id="IPR003646">
    <property type="entry name" value="SH3-like_bac-type"/>
</dbReference>
<protein>
    <recommendedName>
        <fullName evidence="2">SH3b domain-containing protein</fullName>
    </recommendedName>
</protein>
<evidence type="ECO:0000259" key="2">
    <source>
        <dbReference type="Pfam" id="PF08239"/>
    </source>
</evidence>
<gene>
    <name evidence="3" type="ORF">ADU59_19645</name>
</gene>
<dbReference type="InterPro" id="IPR009642">
    <property type="entry name" value="DUF1236"/>
</dbReference>
<keyword evidence="4" id="KW-1185">Reference proteome</keyword>
<dbReference type="EMBL" id="LGLV01000012">
    <property type="protein sequence ID" value="OBZ93907.1"/>
    <property type="molecule type" value="Genomic_DNA"/>
</dbReference>
<feature type="signal peptide" evidence="1">
    <location>
        <begin position="1"/>
        <end position="23"/>
    </location>
</feature>
<feature type="chain" id="PRO_5008890025" description="SH3b domain-containing protein" evidence="1">
    <location>
        <begin position="24"/>
        <end position="204"/>
    </location>
</feature>
<keyword evidence="1" id="KW-0732">Signal</keyword>